<keyword evidence="2" id="KW-1185">Reference proteome</keyword>
<sequence length="209" mass="23626">MRVRLPETDNLEYWKPVEDKVASSLPMKKLSLDLLTSIGEDLPIWIDLRSLEGEPLPRGLSPAIGVRSGDIANFAKMALVYETGPGEEVDLREHVPNQIIVLPRSQAPKLTLEALRKKLPGRRFELLRQGQYDCLCPKWEELSEKTKQALPADMLRIKAVSDKVSKSATFLQGDDEAKARPARRRHLQVRSASLLFSYFISGQVFLLHL</sequence>
<evidence type="ECO:0000313" key="1">
    <source>
        <dbReference type="EMBL" id="GAQ80320.1"/>
    </source>
</evidence>
<accession>A0A1Y1HNV3</accession>
<dbReference type="Proteomes" id="UP000054558">
    <property type="component" value="Unassembled WGS sequence"/>
</dbReference>
<name>A0A1Y1HNV3_KLENI</name>
<protein>
    <submittedName>
        <fullName evidence="1">Uncharacterized protein</fullName>
    </submittedName>
</protein>
<proteinExistence type="predicted"/>
<gene>
    <name evidence="1" type="ORF">KFL_000510210</name>
</gene>
<organism evidence="1 2">
    <name type="scientific">Klebsormidium nitens</name>
    <name type="common">Green alga</name>
    <name type="synonym">Ulothrix nitens</name>
    <dbReference type="NCBI Taxonomy" id="105231"/>
    <lineage>
        <taxon>Eukaryota</taxon>
        <taxon>Viridiplantae</taxon>
        <taxon>Streptophyta</taxon>
        <taxon>Klebsormidiophyceae</taxon>
        <taxon>Klebsormidiales</taxon>
        <taxon>Klebsormidiaceae</taxon>
        <taxon>Klebsormidium</taxon>
    </lineage>
</organism>
<dbReference type="EMBL" id="DF237000">
    <property type="protein sequence ID" value="GAQ80320.1"/>
    <property type="molecule type" value="Genomic_DNA"/>
</dbReference>
<reference evidence="1 2" key="1">
    <citation type="journal article" date="2014" name="Nat. Commun.">
        <title>Klebsormidium flaccidum genome reveals primary factors for plant terrestrial adaptation.</title>
        <authorList>
            <person name="Hori K."/>
            <person name="Maruyama F."/>
            <person name="Fujisawa T."/>
            <person name="Togashi T."/>
            <person name="Yamamoto N."/>
            <person name="Seo M."/>
            <person name="Sato S."/>
            <person name="Yamada T."/>
            <person name="Mori H."/>
            <person name="Tajima N."/>
            <person name="Moriyama T."/>
            <person name="Ikeuchi M."/>
            <person name="Watanabe M."/>
            <person name="Wada H."/>
            <person name="Kobayashi K."/>
            <person name="Saito M."/>
            <person name="Masuda T."/>
            <person name="Sasaki-Sekimoto Y."/>
            <person name="Mashiguchi K."/>
            <person name="Awai K."/>
            <person name="Shimojima M."/>
            <person name="Masuda S."/>
            <person name="Iwai M."/>
            <person name="Nobusawa T."/>
            <person name="Narise T."/>
            <person name="Kondo S."/>
            <person name="Saito H."/>
            <person name="Sato R."/>
            <person name="Murakawa M."/>
            <person name="Ihara Y."/>
            <person name="Oshima-Yamada Y."/>
            <person name="Ohtaka K."/>
            <person name="Satoh M."/>
            <person name="Sonobe K."/>
            <person name="Ishii M."/>
            <person name="Ohtani R."/>
            <person name="Kanamori-Sato M."/>
            <person name="Honoki R."/>
            <person name="Miyazaki D."/>
            <person name="Mochizuki H."/>
            <person name="Umetsu J."/>
            <person name="Higashi K."/>
            <person name="Shibata D."/>
            <person name="Kamiya Y."/>
            <person name="Sato N."/>
            <person name="Nakamura Y."/>
            <person name="Tabata S."/>
            <person name="Ida S."/>
            <person name="Kurokawa K."/>
            <person name="Ohta H."/>
        </authorList>
    </citation>
    <scope>NUCLEOTIDE SEQUENCE [LARGE SCALE GENOMIC DNA]</scope>
    <source>
        <strain evidence="1 2">NIES-2285</strain>
    </source>
</reference>
<evidence type="ECO:0000313" key="2">
    <source>
        <dbReference type="Proteomes" id="UP000054558"/>
    </source>
</evidence>
<dbReference type="AlphaFoldDB" id="A0A1Y1HNV3"/>